<protein>
    <submittedName>
        <fullName evidence="1">Uncharacterized protein</fullName>
    </submittedName>
</protein>
<proteinExistence type="predicted"/>
<name>A0ABR1TMD8_9PEZI</name>
<comment type="caution">
    <text evidence="1">The sequence shown here is derived from an EMBL/GenBank/DDBJ whole genome shotgun (WGS) entry which is preliminary data.</text>
</comment>
<accession>A0ABR1TMD8</accession>
<evidence type="ECO:0000313" key="2">
    <source>
        <dbReference type="Proteomes" id="UP001446871"/>
    </source>
</evidence>
<evidence type="ECO:0000313" key="1">
    <source>
        <dbReference type="EMBL" id="KAK8047815.1"/>
    </source>
</evidence>
<reference evidence="1 2" key="1">
    <citation type="submission" date="2023-01" db="EMBL/GenBank/DDBJ databases">
        <title>Analysis of 21 Apiospora genomes using comparative genomics revels a genus with tremendous synthesis potential of carbohydrate active enzymes and secondary metabolites.</title>
        <authorList>
            <person name="Sorensen T."/>
        </authorList>
    </citation>
    <scope>NUCLEOTIDE SEQUENCE [LARGE SCALE GENOMIC DNA]</scope>
    <source>
        <strain evidence="1 2">CBS 83171</strain>
    </source>
</reference>
<dbReference type="Proteomes" id="UP001446871">
    <property type="component" value="Unassembled WGS sequence"/>
</dbReference>
<gene>
    <name evidence="1" type="ORF">PG996_015879</name>
</gene>
<dbReference type="EMBL" id="JAQQWM010000009">
    <property type="protein sequence ID" value="KAK8047815.1"/>
    <property type="molecule type" value="Genomic_DNA"/>
</dbReference>
<sequence length="108" mass="11227">MASITACNCFMRANFSADDSSGLDCPYRPILSWSAVTSESGGGDNSSFVWRSLVKSPNVGGLPGPVGVVGFFTGELDFPGVTAPEGVYNVHLLNDGPTVACFGPNNCF</sequence>
<organism evidence="1 2">
    <name type="scientific">Apiospora saccharicola</name>
    <dbReference type="NCBI Taxonomy" id="335842"/>
    <lineage>
        <taxon>Eukaryota</taxon>
        <taxon>Fungi</taxon>
        <taxon>Dikarya</taxon>
        <taxon>Ascomycota</taxon>
        <taxon>Pezizomycotina</taxon>
        <taxon>Sordariomycetes</taxon>
        <taxon>Xylariomycetidae</taxon>
        <taxon>Amphisphaeriales</taxon>
        <taxon>Apiosporaceae</taxon>
        <taxon>Apiospora</taxon>
    </lineage>
</organism>
<keyword evidence="2" id="KW-1185">Reference proteome</keyword>